<evidence type="ECO:0000313" key="1">
    <source>
        <dbReference type="EMBL" id="GAA2041893.1"/>
    </source>
</evidence>
<accession>A0ABN2URZ0</accession>
<keyword evidence="2" id="KW-1185">Reference proteome</keyword>
<reference evidence="1 2" key="1">
    <citation type="journal article" date="2019" name="Int. J. Syst. Evol. Microbiol.">
        <title>The Global Catalogue of Microorganisms (GCM) 10K type strain sequencing project: providing services to taxonomists for standard genome sequencing and annotation.</title>
        <authorList>
            <consortium name="The Broad Institute Genomics Platform"/>
            <consortium name="The Broad Institute Genome Sequencing Center for Infectious Disease"/>
            <person name="Wu L."/>
            <person name="Ma J."/>
        </authorList>
    </citation>
    <scope>NUCLEOTIDE SEQUENCE [LARGE SCALE GENOMIC DNA]</scope>
    <source>
        <strain evidence="1 2">JCM 15672</strain>
    </source>
</reference>
<evidence type="ECO:0008006" key="3">
    <source>
        <dbReference type="Google" id="ProtNLM"/>
    </source>
</evidence>
<proteinExistence type="predicted"/>
<sequence length="102" mass="10980">MGMLGRTLVALLTAVGIAAAVAAAIVVIGFRRQDPRVLRPLVRWQRRSLNPRALETAGRPGDQHSIIRHVGRTSGREYATPIGAVRVAGGFEIMLPYGSEAH</sequence>
<gene>
    <name evidence="1" type="ORF">GCM10009819_30090</name>
</gene>
<dbReference type="RefSeq" id="WP_344376187.1">
    <property type="nucleotide sequence ID" value="NZ_BAAAPW010000005.1"/>
</dbReference>
<name>A0ABN2URZ0_9MICO</name>
<comment type="caution">
    <text evidence="1">The sequence shown here is derived from an EMBL/GenBank/DDBJ whole genome shotgun (WGS) entry which is preliminary data.</text>
</comment>
<protein>
    <recommendedName>
        <fullName evidence="3">DUF2550 family protein</fullName>
    </recommendedName>
</protein>
<organism evidence="1 2">
    <name type="scientific">Agromyces tropicus</name>
    <dbReference type="NCBI Taxonomy" id="555371"/>
    <lineage>
        <taxon>Bacteria</taxon>
        <taxon>Bacillati</taxon>
        <taxon>Actinomycetota</taxon>
        <taxon>Actinomycetes</taxon>
        <taxon>Micrococcales</taxon>
        <taxon>Microbacteriaceae</taxon>
        <taxon>Agromyces</taxon>
    </lineage>
</organism>
<dbReference type="Proteomes" id="UP001501196">
    <property type="component" value="Unassembled WGS sequence"/>
</dbReference>
<evidence type="ECO:0000313" key="2">
    <source>
        <dbReference type="Proteomes" id="UP001501196"/>
    </source>
</evidence>
<dbReference type="EMBL" id="BAAAPW010000005">
    <property type="protein sequence ID" value="GAA2041893.1"/>
    <property type="molecule type" value="Genomic_DNA"/>
</dbReference>